<dbReference type="InterPro" id="IPR043128">
    <property type="entry name" value="Rev_trsase/Diguanyl_cyclase"/>
</dbReference>
<feature type="non-terminal residue" evidence="2">
    <location>
        <position position="165"/>
    </location>
</feature>
<feature type="domain" description="Reverse transcriptase" evidence="1">
    <location>
        <begin position="23"/>
        <end position="110"/>
    </location>
</feature>
<dbReference type="Gene3D" id="3.10.10.10">
    <property type="entry name" value="HIV Type 1 Reverse Transcriptase, subunit A, domain 1"/>
    <property type="match status" value="1"/>
</dbReference>
<name>A0AAV2SJ01_MEGNR</name>
<accession>A0AAV2SJ01</accession>
<protein>
    <recommendedName>
        <fullName evidence="1">Reverse transcriptase domain-containing protein</fullName>
    </recommendedName>
</protein>
<dbReference type="Gene3D" id="3.30.70.270">
    <property type="match status" value="1"/>
</dbReference>
<reference evidence="2 3" key="1">
    <citation type="submission" date="2024-05" db="EMBL/GenBank/DDBJ databases">
        <authorList>
            <person name="Wallberg A."/>
        </authorList>
    </citation>
    <scope>NUCLEOTIDE SEQUENCE [LARGE SCALE GENOMIC DNA]</scope>
</reference>
<dbReference type="PANTHER" id="PTHR33064">
    <property type="entry name" value="POL PROTEIN"/>
    <property type="match status" value="1"/>
</dbReference>
<dbReference type="AlphaFoldDB" id="A0AAV2SJ01"/>
<dbReference type="PANTHER" id="PTHR33064:SF37">
    <property type="entry name" value="RIBONUCLEASE H"/>
    <property type="match status" value="1"/>
</dbReference>
<dbReference type="SUPFAM" id="SSF56672">
    <property type="entry name" value="DNA/RNA polymerases"/>
    <property type="match status" value="1"/>
</dbReference>
<proteinExistence type="predicted"/>
<comment type="caution">
    <text evidence="2">The sequence shown here is derived from an EMBL/GenBank/DDBJ whole genome shotgun (WGS) entry which is preliminary data.</text>
</comment>
<evidence type="ECO:0000259" key="1">
    <source>
        <dbReference type="Pfam" id="PF00078"/>
    </source>
</evidence>
<evidence type="ECO:0000313" key="2">
    <source>
        <dbReference type="EMBL" id="CAL4193977.1"/>
    </source>
</evidence>
<dbReference type="InterPro" id="IPR000477">
    <property type="entry name" value="RT_dom"/>
</dbReference>
<keyword evidence="3" id="KW-1185">Reference proteome</keyword>
<dbReference type="InterPro" id="IPR051320">
    <property type="entry name" value="Viral_Replic_Matur_Polypro"/>
</dbReference>
<dbReference type="InterPro" id="IPR043502">
    <property type="entry name" value="DNA/RNA_pol_sf"/>
</dbReference>
<dbReference type="Proteomes" id="UP001497623">
    <property type="component" value="Unassembled WGS sequence"/>
</dbReference>
<organism evidence="2 3">
    <name type="scientific">Meganyctiphanes norvegica</name>
    <name type="common">Northern krill</name>
    <name type="synonym">Thysanopoda norvegica</name>
    <dbReference type="NCBI Taxonomy" id="48144"/>
    <lineage>
        <taxon>Eukaryota</taxon>
        <taxon>Metazoa</taxon>
        <taxon>Ecdysozoa</taxon>
        <taxon>Arthropoda</taxon>
        <taxon>Crustacea</taxon>
        <taxon>Multicrustacea</taxon>
        <taxon>Malacostraca</taxon>
        <taxon>Eumalacostraca</taxon>
        <taxon>Eucarida</taxon>
        <taxon>Euphausiacea</taxon>
        <taxon>Euphausiidae</taxon>
        <taxon>Meganyctiphanes</taxon>
    </lineage>
</organism>
<dbReference type="EMBL" id="CAXKWB010070303">
    <property type="protein sequence ID" value="CAL4193977.1"/>
    <property type="molecule type" value="Genomic_DNA"/>
</dbReference>
<evidence type="ECO:0000313" key="3">
    <source>
        <dbReference type="Proteomes" id="UP001497623"/>
    </source>
</evidence>
<dbReference type="GO" id="GO:0071897">
    <property type="term" value="P:DNA biosynthetic process"/>
    <property type="evidence" value="ECO:0007669"/>
    <property type="project" value="UniProtKB-ARBA"/>
</dbReference>
<sequence length="165" mass="19020">MEWISLNFPIKVLPPHNHLPDTMGRYRYTRCPQGYIASGDAYTRRYDTIIADVKDKVKCVDDTLLWSNNIKESYTQAVEYLQLVGRNGIILNPKKFKFAKDEVEFAGFNISRDSISPIPTFLKAVKNFPQPKNITDIRSWFGLVNQAAYTFSKCSVMEPFRKLSV</sequence>
<dbReference type="Pfam" id="PF00078">
    <property type="entry name" value="RVT_1"/>
    <property type="match status" value="1"/>
</dbReference>
<gene>
    <name evidence="2" type="ORF">MNOR_LOCUS36898</name>
</gene>